<dbReference type="CDD" id="cd08646">
    <property type="entry name" value="FMT_core_Met-tRNA-FMT_N"/>
    <property type="match status" value="1"/>
</dbReference>
<dbReference type="AlphaFoldDB" id="A0A336MQT9"/>
<accession>A0A336MQT9</accession>
<sequence>MRILFQLILRKNTLRQHKRHNFYDKNVRNYCDINHKIDYKSLKVLFFGTDTFSLSSLVALHTELEHDRNIKVLDVVTSFRAMSNPIKDYAQKENLKLFDFKSIKSKESLDYDLGLVVSFGHLIPEQIINEFPLGMLNVHGSLLPKYRGAAPIIYAIRNGDTKTGITIMRIKPKHFDTGEILCQKEFAISDTELMPDLHHRLATEGAKLLIDCINAFPLSLTRAIPQNESEVTYAPKIDENFTQVRWNTMTAKDVFNLYRSLYSFKFCSTTWHGLPVKFKEMSYHPLSPCTENIEPGTVIYCQKLKCLQVFCANGQAIHVHDLGIGKKSKISAFDFNNGFLKKRPESERKFTS</sequence>
<dbReference type="GO" id="GO:0004479">
    <property type="term" value="F:methionyl-tRNA formyltransferase activity"/>
    <property type="evidence" value="ECO:0007669"/>
    <property type="project" value="UniProtKB-EC"/>
</dbReference>
<dbReference type="NCBIfam" id="TIGR00460">
    <property type="entry name" value="fmt"/>
    <property type="match status" value="1"/>
</dbReference>
<dbReference type="Pfam" id="PF00551">
    <property type="entry name" value="Formyl_trans_N"/>
    <property type="match status" value="1"/>
</dbReference>
<reference evidence="8" key="1">
    <citation type="submission" date="2018-04" db="EMBL/GenBank/DDBJ databases">
        <authorList>
            <person name="Go L.Y."/>
            <person name="Mitchell J.A."/>
        </authorList>
    </citation>
    <scope>NUCLEOTIDE SEQUENCE</scope>
    <source>
        <tissue evidence="8">Whole organism</tissue>
    </source>
</reference>
<evidence type="ECO:0000256" key="5">
    <source>
        <dbReference type="ARBA" id="ARBA00022917"/>
    </source>
</evidence>
<reference evidence="9" key="2">
    <citation type="submission" date="2018-07" db="EMBL/GenBank/DDBJ databases">
        <authorList>
            <person name="Quirk P.G."/>
            <person name="Krulwich T.A."/>
        </authorList>
    </citation>
    <scope>NUCLEOTIDE SEQUENCE</scope>
</reference>
<evidence type="ECO:0000259" key="7">
    <source>
        <dbReference type="Pfam" id="PF02911"/>
    </source>
</evidence>
<evidence type="ECO:0000259" key="6">
    <source>
        <dbReference type="Pfam" id="PF00551"/>
    </source>
</evidence>
<proteinExistence type="inferred from homology"/>
<keyword evidence="4" id="KW-0808">Transferase</keyword>
<dbReference type="InterPro" id="IPR011034">
    <property type="entry name" value="Formyl_transferase-like_C_sf"/>
</dbReference>
<comment type="similarity">
    <text evidence="1">Belongs to the Fmt family.</text>
</comment>
<dbReference type="EMBL" id="UFQT01001457">
    <property type="protein sequence ID" value="SSX30637.1"/>
    <property type="molecule type" value="Genomic_DNA"/>
</dbReference>
<protein>
    <recommendedName>
        <fullName evidence="3">Methionyl-tRNA formyltransferase, mitochondrial</fullName>
        <ecNumber evidence="2">2.1.2.9</ecNumber>
    </recommendedName>
</protein>
<dbReference type="OMA" id="GASPIHE"/>
<dbReference type="InterPro" id="IPR036477">
    <property type="entry name" value="Formyl_transf_N_sf"/>
</dbReference>
<dbReference type="InterPro" id="IPR002376">
    <property type="entry name" value="Formyl_transf_N"/>
</dbReference>
<dbReference type="PANTHER" id="PTHR11138">
    <property type="entry name" value="METHIONYL-TRNA FORMYLTRANSFERASE"/>
    <property type="match status" value="1"/>
</dbReference>
<dbReference type="GO" id="GO:0005739">
    <property type="term" value="C:mitochondrion"/>
    <property type="evidence" value="ECO:0007669"/>
    <property type="project" value="TreeGrafter"/>
</dbReference>
<dbReference type="EC" id="2.1.2.9" evidence="2"/>
<dbReference type="Pfam" id="PF02911">
    <property type="entry name" value="Formyl_trans_C"/>
    <property type="match status" value="1"/>
</dbReference>
<name>A0A336MQT9_CULSO</name>
<dbReference type="SUPFAM" id="SSF50486">
    <property type="entry name" value="FMT C-terminal domain-like"/>
    <property type="match status" value="1"/>
</dbReference>
<dbReference type="PANTHER" id="PTHR11138:SF5">
    <property type="entry name" value="METHIONYL-TRNA FORMYLTRANSFERASE, MITOCHONDRIAL"/>
    <property type="match status" value="1"/>
</dbReference>
<evidence type="ECO:0000313" key="9">
    <source>
        <dbReference type="EMBL" id="SSX30637.1"/>
    </source>
</evidence>
<dbReference type="InterPro" id="IPR005793">
    <property type="entry name" value="Formyl_trans_C"/>
</dbReference>
<evidence type="ECO:0000313" key="8">
    <source>
        <dbReference type="EMBL" id="SSX11052.1"/>
    </source>
</evidence>
<feature type="domain" description="Formyl transferase C-terminal" evidence="7">
    <location>
        <begin position="236"/>
        <end position="339"/>
    </location>
</feature>
<dbReference type="EMBL" id="UFQS01001457">
    <property type="protein sequence ID" value="SSX11052.1"/>
    <property type="molecule type" value="Genomic_DNA"/>
</dbReference>
<dbReference type="VEuPathDB" id="VectorBase:CSON002719"/>
<feature type="domain" description="Formyl transferase N-terminal" evidence="6">
    <location>
        <begin position="93"/>
        <end position="212"/>
    </location>
</feature>
<evidence type="ECO:0000256" key="3">
    <source>
        <dbReference type="ARBA" id="ARBA00014185"/>
    </source>
</evidence>
<evidence type="ECO:0000256" key="1">
    <source>
        <dbReference type="ARBA" id="ARBA00010699"/>
    </source>
</evidence>
<dbReference type="Gene3D" id="3.40.50.12230">
    <property type="match status" value="1"/>
</dbReference>
<organism evidence="9">
    <name type="scientific">Culicoides sonorensis</name>
    <name type="common">Biting midge</name>
    <dbReference type="NCBI Taxonomy" id="179676"/>
    <lineage>
        <taxon>Eukaryota</taxon>
        <taxon>Metazoa</taxon>
        <taxon>Ecdysozoa</taxon>
        <taxon>Arthropoda</taxon>
        <taxon>Hexapoda</taxon>
        <taxon>Insecta</taxon>
        <taxon>Pterygota</taxon>
        <taxon>Neoptera</taxon>
        <taxon>Endopterygota</taxon>
        <taxon>Diptera</taxon>
        <taxon>Nematocera</taxon>
        <taxon>Chironomoidea</taxon>
        <taxon>Ceratopogonidae</taxon>
        <taxon>Ceratopogoninae</taxon>
        <taxon>Culicoides</taxon>
        <taxon>Monoculicoides</taxon>
    </lineage>
</organism>
<dbReference type="SUPFAM" id="SSF53328">
    <property type="entry name" value="Formyltransferase"/>
    <property type="match status" value="1"/>
</dbReference>
<dbReference type="InterPro" id="IPR005794">
    <property type="entry name" value="Fmt"/>
</dbReference>
<gene>
    <name evidence="9" type="primary">CSON002719</name>
</gene>
<keyword evidence="5" id="KW-0648">Protein biosynthesis</keyword>
<dbReference type="InterPro" id="IPR041711">
    <property type="entry name" value="Met-tRNA-FMT_N"/>
</dbReference>
<evidence type="ECO:0000256" key="2">
    <source>
        <dbReference type="ARBA" id="ARBA00012261"/>
    </source>
</evidence>
<evidence type="ECO:0000256" key="4">
    <source>
        <dbReference type="ARBA" id="ARBA00022679"/>
    </source>
</evidence>